<evidence type="ECO:0000313" key="3">
    <source>
        <dbReference type="Proteomes" id="UP000887574"/>
    </source>
</evidence>
<feature type="compositionally biased region" description="Polar residues" evidence="1">
    <location>
        <begin position="202"/>
        <end position="220"/>
    </location>
</feature>
<accession>A0A915CRX3</accession>
<evidence type="ECO:0000313" key="4">
    <source>
        <dbReference type="WBParaSite" id="jg11985"/>
    </source>
</evidence>
<proteinExistence type="predicted"/>
<dbReference type="Proteomes" id="UP000887574">
    <property type="component" value="Unplaced"/>
</dbReference>
<feature type="transmembrane region" description="Helical" evidence="2">
    <location>
        <begin position="100"/>
        <end position="121"/>
    </location>
</feature>
<organism evidence="3 4">
    <name type="scientific">Ditylenchus dipsaci</name>
    <dbReference type="NCBI Taxonomy" id="166011"/>
    <lineage>
        <taxon>Eukaryota</taxon>
        <taxon>Metazoa</taxon>
        <taxon>Ecdysozoa</taxon>
        <taxon>Nematoda</taxon>
        <taxon>Chromadorea</taxon>
        <taxon>Rhabditida</taxon>
        <taxon>Tylenchina</taxon>
        <taxon>Tylenchomorpha</taxon>
        <taxon>Sphaerularioidea</taxon>
        <taxon>Anguinidae</taxon>
        <taxon>Anguininae</taxon>
        <taxon>Ditylenchus</taxon>
    </lineage>
</organism>
<dbReference type="WBParaSite" id="jg11985">
    <property type="protein sequence ID" value="jg11985"/>
    <property type="gene ID" value="jg11985"/>
</dbReference>
<keyword evidence="3" id="KW-1185">Reference proteome</keyword>
<keyword evidence="2" id="KW-0472">Membrane</keyword>
<evidence type="ECO:0000256" key="1">
    <source>
        <dbReference type="SAM" id="MobiDB-lite"/>
    </source>
</evidence>
<protein>
    <submittedName>
        <fullName evidence="4">Uncharacterized protein</fullName>
    </submittedName>
</protein>
<sequence length="220" mass="24048">MPDQFRVQPVVGVIVSPPPACSPDHSETQETGRSRRQSPIAVELQSIADDESKGSSFDMFREIDEDGGNSDGILMSTYFTPKLGFFGAPACRWTSSVMSLVGMMCGMVIAVTGICILLFFVDEEPTIMPLGFTLLVVGVLMLILGMLMWMSEFMCNDCLGKCHQKMKEAPMKNAIKRRSRMASRATNTTNSTRAGSRLSEVSYRTNGGSSTKTAVPTTKY</sequence>
<keyword evidence="2" id="KW-1133">Transmembrane helix</keyword>
<reference evidence="4" key="1">
    <citation type="submission" date="2022-11" db="UniProtKB">
        <authorList>
            <consortium name="WormBaseParasite"/>
        </authorList>
    </citation>
    <scope>IDENTIFICATION</scope>
</reference>
<feature type="region of interest" description="Disordered" evidence="1">
    <location>
        <begin position="177"/>
        <end position="220"/>
    </location>
</feature>
<keyword evidence="2" id="KW-0812">Transmembrane</keyword>
<name>A0A915CRX3_9BILA</name>
<feature type="compositionally biased region" description="Basic and acidic residues" evidence="1">
    <location>
        <begin position="24"/>
        <end position="33"/>
    </location>
</feature>
<feature type="region of interest" description="Disordered" evidence="1">
    <location>
        <begin position="16"/>
        <end position="41"/>
    </location>
</feature>
<feature type="compositionally biased region" description="Polar residues" evidence="1">
    <location>
        <begin position="184"/>
        <end position="194"/>
    </location>
</feature>
<feature type="transmembrane region" description="Helical" evidence="2">
    <location>
        <begin position="127"/>
        <end position="149"/>
    </location>
</feature>
<evidence type="ECO:0000256" key="2">
    <source>
        <dbReference type="SAM" id="Phobius"/>
    </source>
</evidence>
<dbReference type="AlphaFoldDB" id="A0A915CRX3"/>